<dbReference type="GO" id="GO:0051604">
    <property type="term" value="P:protein maturation"/>
    <property type="evidence" value="ECO:0007669"/>
    <property type="project" value="InterPro"/>
</dbReference>
<dbReference type="PANTHER" id="PTHR12735">
    <property type="entry name" value="BOLA-LIKE PROTEIN-RELATED"/>
    <property type="match status" value="1"/>
</dbReference>
<dbReference type="Gene3D" id="3.10.20.90">
    <property type="entry name" value="Phosphatidylinositol 3-kinase Catalytic Subunit, Chain A, domain 1"/>
    <property type="match status" value="1"/>
</dbReference>
<protein>
    <recommendedName>
        <fullName evidence="3">BolA-like protein 2</fullName>
    </recommendedName>
</protein>
<accession>A0A452U2V0</accession>
<evidence type="ECO:0000256" key="1">
    <source>
        <dbReference type="RuleBase" id="RU003860"/>
    </source>
</evidence>
<comment type="similarity">
    <text evidence="1">Belongs to the BolA/IbaG family.</text>
</comment>
<dbReference type="GO" id="GO:0051537">
    <property type="term" value="F:2 iron, 2 sulfur cluster binding"/>
    <property type="evidence" value="ECO:0007669"/>
    <property type="project" value="InterPro"/>
</dbReference>
<dbReference type="InterPro" id="IPR045115">
    <property type="entry name" value="BOL2"/>
</dbReference>
<sequence>MRPRPNRLVSSRIPSPWFAPSPTREWSSHARLQAHSARLRPLCGGTSLRTCQPQAPPPAQVLNCPPQFLFLAGSLFSNPRLVHQPAVTGPSLDDQSPSYPTPAIVPRLSFTGLRLPTALLPCDRPALVTRAPTPARLSATTVPRPPLSAGLSSSEPRLLLEALLQTEIQSFLPRPASAGPPGPAFFAAPVVLLDPTSRVDGEPHVDAPPVPRVQAVEQTPTGGLTEVEDTTPNRCASSFRVLVVSAKFEGKPLLQRHRLVNTCLAEELLHIHAFEQKTLTPEQWARERQK</sequence>
<reference evidence="2" key="1">
    <citation type="submission" date="2019-03" db="UniProtKB">
        <authorList>
            <consortium name="Ensembl"/>
        </authorList>
    </citation>
    <scope>IDENTIFICATION</scope>
</reference>
<dbReference type="Ensembl" id="ENSUMAT00000017702.1">
    <property type="protein sequence ID" value="ENSUMAP00000014947.1"/>
    <property type="gene ID" value="ENSUMAG00000010989.1"/>
</dbReference>
<dbReference type="InterPro" id="IPR036065">
    <property type="entry name" value="BolA-like_sf"/>
</dbReference>
<dbReference type="PANTHER" id="PTHR12735:SF27">
    <property type="entry name" value="BOLA-LIKE PROTEIN 2"/>
    <property type="match status" value="1"/>
</dbReference>
<organism evidence="2">
    <name type="scientific">Ursus maritimus</name>
    <name type="common">Polar bear</name>
    <name type="synonym">Thalarctos maritimus</name>
    <dbReference type="NCBI Taxonomy" id="29073"/>
    <lineage>
        <taxon>Eukaryota</taxon>
        <taxon>Metazoa</taxon>
        <taxon>Chordata</taxon>
        <taxon>Craniata</taxon>
        <taxon>Vertebrata</taxon>
        <taxon>Euteleostomi</taxon>
        <taxon>Mammalia</taxon>
        <taxon>Eutheria</taxon>
        <taxon>Laurasiatheria</taxon>
        <taxon>Carnivora</taxon>
        <taxon>Caniformia</taxon>
        <taxon>Ursidae</taxon>
        <taxon>Ursus</taxon>
    </lineage>
</organism>
<proteinExistence type="inferred from homology"/>
<evidence type="ECO:0000313" key="2">
    <source>
        <dbReference type="Ensembl" id="ENSUMAP00000014947"/>
    </source>
</evidence>
<dbReference type="GeneTree" id="ENSGT00510000047760"/>
<dbReference type="InterPro" id="IPR002634">
    <property type="entry name" value="BolA"/>
</dbReference>
<evidence type="ECO:0008006" key="3">
    <source>
        <dbReference type="Google" id="ProtNLM"/>
    </source>
</evidence>
<dbReference type="SUPFAM" id="SSF82657">
    <property type="entry name" value="BolA-like"/>
    <property type="match status" value="1"/>
</dbReference>
<dbReference type="Pfam" id="PF01722">
    <property type="entry name" value="BolA"/>
    <property type="match status" value="1"/>
</dbReference>
<dbReference type="AlphaFoldDB" id="A0A452U2V0"/>
<name>A0A452U2V0_URSMA</name>
<dbReference type="GO" id="GO:0006879">
    <property type="term" value="P:intracellular iron ion homeostasis"/>
    <property type="evidence" value="ECO:0007669"/>
    <property type="project" value="InterPro"/>
</dbReference>
<dbReference type="GO" id="GO:0005829">
    <property type="term" value="C:cytosol"/>
    <property type="evidence" value="ECO:0007669"/>
    <property type="project" value="TreeGrafter"/>
</dbReference>
<dbReference type="GO" id="GO:0005634">
    <property type="term" value="C:nucleus"/>
    <property type="evidence" value="ECO:0007669"/>
    <property type="project" value="TreeGrafter"/>
</dbReference>